<dbReference type="AlphaFoldDB" id="A0A0K2U179"/>
<evidence type="ECO:0000256" key="1">
    <source>
        <dbReference type="SAM" id="MobiDB-lite"/>
    </source>
</evidence>
<feature type="region of interest" description="Disordered" evidence="1">
    <location>
        <begin position="213"/>
        <end position="251"/>
    </location>
</feature>
<dbReference type="EMBL" id="HACA01014632">
    <property type="protein sequence ID" value="CDW31993.1"/>
    <property type="molecule type" value="Transcribed_RNA"/>
</dbReference>
<proteinExistence type="predicted"/>
<organism evidence="2">
    <name type="scientific">Lepeophtheirus salmonis</name>
    <name type="common">Salmon louse</name>
    <name type="synonym">Caligus salmonis</name>
    <dbReference type="NCBI Taxonomy" id="72036"/>
    <lineage>
        <taxon>Eukaryota</taxon>
        <taxon>Metazoa</taxon>
        <taxon>Ecdysozoa</taxon>
        <taxon>Arthropoda</taxon>
        <taxon>Crustacea</taxon>
        <taxon>Multicrustacea</taxon>
        <taxon>Hexanauplia</taxon>
        <taxon>Copepoda</taxon>
        <taxon>Siphonostomatoida</taxon>
        <taxon>Caligidae</taxon>
        <taxon>Lepeophtheirus</taxon>
    </lineage>
</organism>
<feature type="compositionally biased region" description="Basic and acidic residues" evidence="1">
    <location>
        <begin position="229"/>
        <end position="243"/>
    </location>
</feature>
<reference evidence="2" key="1">
    <citation type="submission" date="2014-05" db="EMBL/GenBank/DDBJ databases">
        <authorList>
            <person name="Chronopoulou M."/>
        </authorList>
    </citation>
    <scope>NUCLEOTIDE SEQUENCE</scope>
    <source>
        <tissue evidence="2">Whole organism</tissue>
    </source>
</reference>
<feature type="non-terminal residue" evidence="2">
    <location>
        <position position="251"/>
    </location>
</feature>
<accession>A0A0K2U179</accession>
<name>A0A0K2U179_LEPSM</name>
<sequence>MTNKISNVFIFSFYLIDDSEVELIEPVNSNAPEDSGNNFFGIGQTPILVIHGGFPQNFNGFRIQDTFPTSGAFPFSFGNFFGPPPPRRSHASPIDEEVEIEFFPASASASSYDDDDEIEDDEKDVNRPPKCGVFCQVFAEFEKELRLINSRVNTPNKGIGGFNPFFTSVSSPDKSNTTYTEKTLPDGSVVRVNQTTYSDADKDGNAFFFHTSTHVIGGPSDEDDDKVVDDDKSPEGPSKKAESNRPQVVQA</sequence>
<protein>
    <submittedName>
        <fullName evidence="2">Uncharacterized protein</fullName>
    </submittedName>
</protein>
<evidence type="ECO:0000313" key="2">
    <source>
        <dbReference type="EMBL" id="CDW31993.1"/>
    </source>
</evidence>